<feature type="domain" description="PPC" evidence="1">
    <location>
        <begin position="12"/>
        <end position="158"/>
    </location>
</feature>
<dbReference type="SUPFAM" id="SSF117856">
    <property type="entry name" value="AF0104/ALDC/Ptd012-like"/>
    <property type="match status" value="1"/>
</dbReference>
<dbReference type="RefSeq" id="WP_188532840.1">
    <property type="nucleotide sequence ID" value="NZ_BMGR01000015.1"/>
</dbReference>
<dbReference type="Proteomes" id="UP000644756">
    <property type="component" value="Unassembled WGS sequence"/>
</dbReference>
<dbReference type="InterPro" id="IPR005175">
    <property type="entry name" value="PPC_dom"/>
</dbReference>
<dbReference type="EMBL" id="BMGR01000015">
    <property type="protein sequence ID" value="GGG19130.1"/>
    <property type="molecule type" value="Genomic_DNA"/>
</dbReference>
<gene>
    <name evidence="2" type="ORF">GCM10010916_39970</name>
</gene>
<dbReference type="Gene3D" id="3.30.1330.80">
    <property type="entry name" value="Hypothetical protein, similar to alpha- acetolactate decarboxylase, domain 2"/>
    <property type="match status" value="1"/>
</dbReference>
<reference evidence="2" key="2">
    <citation type="submission" date="2020-09" db="EMBL/GenBank/DDBJ databases">
        <authorList>
            <person name="Sun Q."/>
            <person name="Zhou Y."/>
        </authorList>
    </citation>
    <scope>NUCLEOTIDE SEQUENCE</scope>
    <source>
        <strain evidence="2">CGMCC 1.12987</strain>
    </source>
</reference>
<evidence type="ECO:0000313" key="3">
    <source>
        <dbReference type="Proteomes" id="UP000644756"/>
    </source>
</evidence>
<evidence type="ECO:0000313" key="2">
    <source>
        <dbReference type="EMBL" id="GGG19130.1"/>
    </source>
</evidence>
<reference evidence="2" key="1">
    <citation type="journal article" date="2014" name="Int. J. Syst. Evol. Microbiol.">
        <title>Complete genome sequence of Corynebacterium casei LMG S-19264T (=DSM 44701T), isolated from a smear-ripened cheese.</title>
        <authorList>
            <consortium name="US DOE Joint Genome Institute (JGI-PGF)"/>
            <person name="Walter F."/>
            <person name="Albersmeier A."/>
            <person name="Kalinowski J."/>
            <person name="Ruckert C."/>
        </authorList>
    </citation>
    <scope>NUCLEOTIDE SEQUENCE</scope>
    <source>
        <strain evidence="2">CGMCC 1.12987</strain>
    </source>
</reference>
<evidence type="ECO:0000259" key="1">
    <source>
        <dbReference type="PROSITE" id="PS51742"/>
    </source>
</evidence>
<name>A0A917LFT3_9BACL</name>
<dbReference type="PANTHER" id="PTHR34988:SF1">
    <property type="entry name" value="DNA-BINDING PROTEIN"/>
    <property type="match status" value="1"/>
</dbReference>
<proteinExistence type="predicted"/>
<protein>
    <recommendedName>
        <fullName evidence="1">PPC domain-containing protein</fullName>
    </recommendedName>
</protein>
<dbReference type="PANTHER" id="PTHR34988">
    <property type="entry name" value="PROTEIN, PUTATIVE-RELATED"/>
    <property type="match status" value="1"/>
</dbReference>
<organism evidence="2 3">
    <name type="scientific">Paenibacillus abyssi</name>
    <dbReference type="NCBI Taxonomy" id="1340531"/>
    <lineage>
        <taxon>Bacteria</taxon>
        <taxon>Bacillati</taxon>
        <taxon>Bacillota</taxon>
        <taxon>Bacilli</taxon>
        <taxon>Bacillales</taxon>
        <taxon>Paenibacillaceae</taxon>
        <taxon>Paenibacillus</taxon>
    </lineage>
</organism>
<accession>A0A917LFT3</accession>
<comment type="caution">
    <text evidence="2">The sequence shown here is derived from an EMBL/GenBank/DDBJ whole genome shotgun (WGS) entry which is preliminary data.</text>
</comment>
<sequence>MGTEQRFWSAEGKSNRVIAARILPGSDVILGIIEVCRKYNIKAGGIASMIGSLKTAQYQAIQPDPNSKTGASFTDKMTAEGPVELLSGQGLICQREDGMFIHLHTVMVDKNQKVFGGHIERGFCTVLNTLEIIIVESENIVLHREHDEETGFVQTVPKKVGSRFF</sequence>
<dbReference type="PROSITE" id="PS51742">
    <property type="entry name" value="PPC"/>
    <property type="match status" value="1"/>
</dbReference>
<dbReference type="Pfam" id="PF03479">
    <property type="entry name" value="PCC"/>
    <property type="match status" value="1"/>
</dbReference>
<dbReference type="AlphaFoldDB" id="A0A917LFT3"/>
<dbReference type="CDD" id="cd11378">
    <property type="entry name" value="DUF296"/>
    <property type="match status" value="1"/>
</dbReference>
<keyword evidence="3" id="KW-1185">Reference proteome</keyword>